<reference evidence="1 2" key="1">
    <citation type="submission" date="2020-08" db="EMBL/GenBank/DDBJ databases">
        <title>Genome public.</title>
        <authorList>
            <person name="Liu C."/>
            <person name="Sun Q."/>
        </authorList>
    </citation>
    <scope>NUCLEOTIDE SEQUENCE [LARGE SCALE GENOMIC DNA]</scope>
    <source>
        <strain evidence="1 2">New-7</strain>
    </source>
</reference>
<proteinExistence type="predicted"/>
<gene>
    <name evidence="1" type="ORF">H8S08_00310</name>
</gene>
<dbReference type="EMBL" id="JACOOK010000001">
    <property type="protein sequence ID" value="MBC5615461.1"/>
    <property type="molecule type" value="Genomic_DNA"/>
</dbReference>
<dbReference type="Proteomes" id="UP000636891">
    <property type="component" value="Unassembled WGS sequence"/>
</dbReference>
<name>A0ABR7CIH3_9BACT</name>
<dbReference type="RefSeq" id="WP_118656529.1">
    <property type="nucleotide sequence ID" value="NZ_JACOOK010000001.1"/>
</dbReference>
<keyword evidence="2" id="KW-1185">Reference proteome</keyword>
<evidence type="ECO:0000313" key="1">
    <source>
        <dbReference type="EMBL" id="MBC5615461.1"/>
    </source>
</evidence>
<comment type="caution">
    <text evidence="1">The sequence shown here is derived from an EMBL/GenBank/DDBJ whole genome shotgun (WGS) entry which is preliminary data.</text>
</comment>
<evidence type="ECO:0000313" key="2">
    <source>
        <dbReference type="Proteomes" id="UP000636891"/>
    </source>
</evidence>
<organism evidence="1 2">
    <name type="scientific">Alistipes hominis</name>
    <dbReference type="NCBI Taxonomy" id="2763015"/>
    <lineage>
        <taxon>Bacteria</taxon>
        <taxon>Pseudomonadati</taxon>
        <taxon>Bacteroidota</taxon>
        <taxon>Bacteroidia</taxon>
        <taxon>Bacteroidales</taxon>
        <taxon>Rikenellaceae</taxon>
        <taxon>Alistipes</taxon>
    </lineage>
</organism>
<accession>A0ABR7CIH3</accession>
<sequence>MKNRLWWLAGTTAVVLFFHCCTNDPCDYGGDVGEKASEHFPAQEARAYFEQTAEDLRMVHIGCRHEHGDCGHGHGQSTKGILNEVEQAALMTPLWNDLRQTYENGKVVTLEVPLRVGGTPLKAWSPRKADGHAGSVDGSTVTMKLILQKNIETGNKRYFIATFIPDSSCYNKRKDMKTPYRFMRDRDYSGYVIISDVEGRYLASYLHRNGGRMEVGMRQRSTDENADTTDVIDRLYMSTPTLALVTRSSDSESDGNEGFGYCPFCNSISVWGVCPNGCGIEVTPSYCSVCGFLSERCVCCPICKHHPCTCFSQEGSIDVGYGGEFKCTNPGCLFQFCNGECEELDNIPTAGHSDPKPDQLTAAWNEVNLGIPWACSQMLRNLQAEGKLTIKFGRISKAGTTNVRYNTQTRQINGYVMTYDETLFGDASSLGKRMLVFHEVVHVILFDSLKWMNPNKSFKDYDNEHHEKMVKDQNINSWLKKLFPGFTEEKYEMLRYAGTEDSPVFKDELTKPEQGFYKKFLSDQGIIVDAKAK</sequence>
<protein>
    <submittedName>
        <fullName evidence="1">Uncharacterized protein</fullName>
    </submittedName>
</protein>